<feature type="transmembrane region" description="Helical" evidence="2">
    <location>
        <begin position="201"/>
        <end position="223"/>
    </location>
</feature>
<feature type="compositionally biased region" description="Basic and acidic residues" evidence="1">
    <location>
        <begin position="444"/>
        <end position="469"/>
    </location>
</feature>
<evidence type="ECO:0000313" key="3">
    <source>
        <dbReference type="EMBL" id="ABX82617.1"/>
    </source>
</evidence>
<keyword evidence="2" id="KW-0472">Membrane</keyword>
<feature type="transmembrane region" description="Helical" evidence="2">
    <location>
        <begin position="253"/>
        <end position="273"/>
    </location>
</feature>
<geneLocation type="chloroplast" evidence="3"/>
<sequence>MSFVPAIRDYIEMLNNVFDSLSGNINYQIIIKETLVYLFVSIKCIFTYLFSFQWLRNVSYFPILVPQLHSSVLNETYFLHNPVSTIFTFLETPLYGSNKLVLGFLNSFFFCLPISCAHIICARRLLIQGLPAGIASGLGTILGQWWFATCILFGFRSFIIPWFSFEPLNFIIGFCLLLNIIHEMTHQRSFNIINTKDKTKLVRIFLFNLILSWTEQSCFFQYFGNLTFGPEPSALEIFSSNTEIQSFLIDGSYLLGLLAGSFLFTGLFGFISIRLSNFIYPLFKYTLSRWINLLNFGLISLTIAFTLTLIPFYGLDYLFAGPLGFISQDKALDKSFFSLNTVENTKRILLAESQTNSFSTDLKSFDRGSYLNSPESLRMRENLAFEDLNYGGEYAWTSRTDRKPIVFPPDNRLANFFKSIFGRSEKRKISTSVDFSKNEGVLRDTTKNSQLKSDKKDENLRSKNRVKNDDQEESSSYNNVNTAYLTDEEESSSDNNDNTDYLTDNENVPVKKGLVGLKKRFSEEEEYFDTIAIDDIIDESNCFSSEFLSDDPQYDRRVEQKIKQYYYSNPIYKSLLRFDIDSFLSKQPTFQKLTLSEEKNLFKKRILLSSYYDSLRYYNQLPYIEEFQEEFDGSKSYADRVFNQQFKGTLKIVRRLFSITVDPEENTNENPVLKFDQPLYLNSNESDYKPFHEELSHKKVQKTHFLEISNSTPFYAGWDQGLRKLVITNRLLGRSFAGYALYSPTKIKGQEYRTLANFIDSNKKIEFTTWPLSKLTLEKEPKSLSSIPYNVLFESLKDPRNKHLALNYPFFFELDTDDPLVTFPSNLVGIPGKSELINDVIPPNKGGFIWPGNSPLKFNLVSKFKRF</sequence>
<evidence type="ECO:0000256" key="1">
    <source>
        <dbReference type="SAM" id="MobiDB-lite"/>
    </source>
</evidence>
<keyword evidence="2" id="KW-0812">Transmembrane</keyword>
<feature type="compositionally biased region" description="Low complexity" evidence="1">
    <location>
        <begin position="493"/>
        <end position="505"/>
    </location>
</feature>
<proteinExistence type="predicted"/>
<name>G8XPD4_9CHLO</name>
<accession>G8XPD4</accession>
<feature type="transmembrane region" description="Helical" evidence="2">
    <location>
        <begin position="132"/>
        <end position="154"/>
    </location>
</feature>
<gene>
    <name evidence="3" type="primary">ycf1</name>
</gene>
<keyword evidence="3" id="KW-0934">Plastid</keyword>
<feature type="region of interest" description="Disordered" evidence="1">
    <location>
        <begin position="444"/>
        <end position="505"/>
    </location>
</feature>
<keyword evidence="2" id="KW-1133">Transmembrane helix</keyword>
<evidence type="ECO:0000256" key="2">
    <source>
        <dbReference type="SAM" id="Phobius"/>
    </source>
</evidence>
<reference evidence="3" key="1">
    <citation type="submission" date="2007-08" db="EMBL/GenBank/DDBJ databases">
        <title>Divergence order of chlorophyte green algal lineages as inferred from the chloroplast and mitochondrial genomes.</title>
        <authorList>
            <person name="Pombert J.-F."/>
            <person name="Belanger A.-S."/>
            <person name="Gagnon J."/>
            <person name="Otis C."/>
            <person name="Lemieux C."/>
            <person name="Turmel M."/>
        </authorList>
    </citation>
    <scope>NUCLEOTIDE SEQUENCE</scope>
    <source>
        <strain evidence="3">SAG 219-1d</strain>
    </source>
</reference>
<feature type="transmembrane region" description="Helical" evidence="2">
    <location>
        <begin position="35"/>
        <end position="55"/>
    </location>
</feature>
<keyword evidence="3" id="KW-0150">Chloroplast</keyword>
<feature type="transmembrane region" description="Helical" evidence="2">
    <location>
        <begin position="160"/>
        <end position="181"/>
    </location>
</feature>
<feature type="transmembrane region" description="Helical" evidence="2">
    <location>
        <begin position="293"/>
        <end position="313"/>
    </location>
</feature>
<dbReference type="AlphaFoldDB" id="G8XPD4"/>
<protein>
    <submittedName>
        <fullName evidence="3">Hypothetical chloroplast RF1</fullName>
    </submittedName>
</protein>
<feature type="transmembrane region" description="Helical" evidence="2">
    <location>
        <begin position="100"/>
        <end position="120"/>
    </location>
</feature>
<dbReference type="EMBL" id="EU123976">
    <property type="protein sequence ID" value="ABX82617.1"/>
    <property type="molecule type" value="Genomic_DNA"/>
</dbReference>
<feature type="compositionally biased region" description="Polar residues" evidence="1">
    <location>
        <begin position="474"/>
        <end position="484"/>
    </location>
</feature>
<organism evidence="3">
    <name type="scientific">Trebouxia aggregata</name>
    <dbReference type="NCBI Taxonomy" id="160068"/>
    <lineage>
        <taxon>Eukaryota</taxon>
        <taxon>Viridiplantae</taxon>
        <taxon>Chlorophyta</taxon>
        <taxon>core chlorophytes</taxon>
        <taxon>Trebouxiophyceae</taxon>
        <taxon>Trebouxiales</taxon>
        <taxon>Trebouxiaceae</taxon>
        <taxon>Trebouxia</taxon>
    </lineage>
</organism>